<dbReference type="GO" id="GO:0030130">
    <property type="term" value="C:clathrin coat of trans-Golgi network vesicle"/>
    <property type="evidence" value="ECO:0007669"/>
    <property type="project" value="InterPro"/>
</dbReference>
<proteinExistence type="inferred from homology"/>
<keyword evidence="4 6" id="KW-0168">Coated pit</keyword>
<keyword evidence="3 6" id="KW-0472">Membrane</keyword>
<comment type="similarity">
    <text evidence="2 6">Belongs to the clathrin light chain family.</text>
</comment>
<feature type="region of interest" description="Disordered" evidence="7">
    <location>
        <begin position="38"/>
        <end position="81"/>
    </location>
</feature>
<organism evidence="8">
    <name type="scientific">Lygus hesperus</name>
    <name type="common">Western plant bug</name>
    <dbReference type="NCBI Taxonomy" id="30085"/>
    <lineage>
        <taxon>Eukaryota</taxon>
        <taxon>Metazoa</taxon>
        <taxon>Ecdysozoa</taxon>
        <taxon>Arthropoda</taxon>
        <taxon>Hexapoda</taxon>
        <taxon>Insecta</taxon>
        <taxon>Pterygota</taxon>
        <taxon>Neoptera</taxon>
        <taxon>Paraneoptera</taxon>
        <taxon>Hemiptera</taxon>
        <taxon>Heteroptera</taxon>
        <taxon>Panheteroptera</taxon>
        <taxon>Cimicomorpha</taxon>
        <taxon>Miridae</taxon>
        <taxon>Mirini</taxon>
        <taxon>Lygus</taxon>
    </lineage>
</organism>
<dbReference type="GO" id="GO:0016192">
    <property type="term" value="P:vesicle-mediated transport"/>
    <property type="evidence" value="ECO:0007669"/>
    <property type="project" value="InterPro"/>
</dbReference>
<evidence type="ECO:0000256" key="4">
    <source>
        <dbReference type="ARBA" id="ARBA00023176"/>
    </source>
</evidence>
<feature type="compositionally biased region" description="Polar residues" evidence="7">
    <location>
        <begin position="45"/>
        <end position="55"/>
    </location>
</feature>
<evidence type="ECO:0000256" key="2">
    <source>
        <dbReference type="ARBA" id="ARBA00005263"/>
    </source>
</evidence>
<evidence type="ECO:0000256" key="7">
    <source>
        <dbReference type="SAM" id="MobiDB-lite"/>
    </source>
</evidence>
<dbReference type="PROSITE" id="PS00581">
    <property type="entry name" value="CLATHRIN_LIGHT_CHN_2"/>
    <property type="match status" value="1"/>
</dbReference>
<evidence type="ECO:0000256" key="5">
    <source>
        <dbReference type="ARBA" id="ARBA00023329"/>
    </source>
</evidence>
<name>A0A0A9XER6_LYGHE</name>
<comment type="function">
    <text evidence="6">Clathrin is the major protein of the polyhedral coat of coated pits and vesicles.</text>
</comment>
<gene>
    <name evidence="8" type="primary">Cltb_1</name>
    <name evidence="8" type="ORF">CM83_18394</name>
</gene>
<dbReference type="GO" id="GO:0005198">
    <property type="term" value="F:structural molecule activity"/>
    <property type="evidence" value="ECO:0007669"/>
    <property type="project" value="InterPro"/>
</dbReference>
<evidence type="ECO:0000256" key="6">
    <source>
        <dbReference type="RuleBase" id="RU363137"/>
    </source>
</evidence>
<dbReference type="GO" id="GO:0030132">
    <property type="term" value="C:clathrin coat of coated pit"/>
    <property type="evidence" value="ECO:0007669"/>
    <property type="project" value="InterPro"/>
</dbReference>
<dbReference type="EMBL" id="GBHO01024397">
    <property type="protein sequence ID" value="JAG19207.1"/>
    <property type="molecule type" value="Transcribed_RNA"/>
</dbReference>
<reference evidence="8" key="2">
    <citation type="submission" date="2014-07" db="EMBL/GenBank/DDBJ databases">
        <authorList>
            <person name="Hull J."/>
        </authorList>
    </citation>
    <scope>NUCLEOTIDE SEQUENCE</scope>
</reference>
<protein>
    <recommendedName>
        <fullName evidence="6">Clathrin light chain</fullName>
    </recommendedName>
</protein>
<comment type="subcellular location">
    <subcellularLocation>
        <location evidence="1 6">Cytoplasmic vesicle membrane</location>
        <topology evidence="1 6">Peripheral membrane protein</topology>
        <orientation evidence="1 6">Cytoplasmic side</orientation>
    </subcellularLocation>
    <subcellularLocation>
        <location evidence="6">Membrane</location>
        <location evidence="6">Coated pit</location>
        <topology evidence="6">Peripheral membrane protein</topology>
        <orientation evidence="6">Cytoplasmic side</orientation>
    </subcellularLocation>
    <text evidence="6">Cytoplasmic face of coated pits and vesicles.</text>
</comment>
<dbReference type="Pfam" id="PF01086">
    <property type="entry name" value="Clathrin_lg_ch"/>
    <property type="match status" value="1"/>
</dbReference>
<dbReference type="InterPro" id="IPR000996">
    <property type="entry name" value="Clathrin_L-chain"/>
</dbReference>
<keyword evidence="5 6" id="KW-0968">Cytoplasmic vesicle</keyword>
<evidence type="ECO:0000313" key="8">
    <source>
        <dbReference type="EMBL" id="JAG19207.1"/>
    </source>
</evidence>
<evidence type="ECO:0000256" key="3">
    <source>
        <dbReference type="ARBA" id="ARBA00023136"/>
    </source>
</evidence>
<feature type="compositionally biased region" description="Basic and acidic residues" evidence="7">
    <location>
        <begin position="60"/>
        <end position="81"/>
    </location>
</feature>
<sequence length="197" mass="22667">MEVSHNIDEFEAIEAELKECLQELSNEELPAAENKVVELQEGSKENVNLKNSAEVSSEEEPPRRTDSNELDDKLGDHAMESEKVTRWRLKFQQRVQERDLQEEKTKKLWREKAAKDLDDFYRRQADSIHREGTQSVQEDEVGGLGDCKQNIWERVADLCDFDSKSKSVKDVSRMRSVILSLKNSSDPVVGVNSFPQQ</sequence>
<evidence type="ECO:0000256" key="1">
    <source>
        <dbReference type="ARBA" id="ARBA00004180"/>
    </source>
</evidence>
<dbReference type="GO" id="GO:0006886">
    <property type="term" value="P:intracellular protein transport"/>
    <property type="evidence" value="ECO:0007669"/>
    <property type="project" value="InterPro"/>
</dbReference>
<dbReference type="AlphaFoldDB" id="A0A0A9XER6"/>
<reference evidence="8" key="1">
    <citation type="journal article" date="2014" name="PLoS ONE">
        <title>Transcriptome-Based Identification of ABC Transporters in the Western Tarnished Plant Bug Lygus hesperus.</title>
        <authorList>
            <person name="Hull J.J."/>
            <person name="Chaney K."/>
            <person name="Geib S.M."/>
            <person name="Fabrick J.A."/>
            <person name="Brent C.S."/>
            <person name="Walsh D."/>
            <person name="Lavine L.C."/>
        </authorList>
    </citation>
    <scope>NUCLEOTIDE SEQUENCE</scope>
</reference>
<accession>A0A0A9XER6</accession>